<name>A0ABT4CS36_9CLOT</name>
<gene>
    <name evidence="1" type="ORF">OXH55_11355</name>
</gene>
<organism evidence="1 2">
    <name type="scientific">Clostridium ganghwense</name>
    <dbReference type="NCBI Taxonomy" id="312089"/>
    <lineage>
        <taxon>Bacteria</taxon>
        <taxon>Bacillati</taxon>
        <taxon>Bacillota</taxon>
        <taxon>Clostridia</taxon>
        <taxon>Eubacteriales</taxon>
        <taxon>Clostridiaceae</taxon>
        <taxon>Clostridium</taxon>
    </lineage>
</organism>
<keyword evidence="2" id="KW-1185">Reference proteome</keyword>
<protein>
    <submittedName>
        <fullName evidence="1">Uncharacterized protein</fullName>
    </submittedName>
</protein>
<evidence type="ECO:0000313" key="2">
    <source>
        <dbReference type="Proteomes" id="UP001079657"/>
    </source>
</evidence>
<sequence length="160" mass="18435">MAKENKNLKSKEFKNFGIKESKNLRSKKSKNKDSVEDLSSNEVEIVKDDIEFDANGTEILMGGDIDLSNAKIEQQFNFNSNNTPVLNVNIEDEDAEKLDINSKETVEEALSVKRSYTLRPSTVKMLQELKVFIYDDPYIKYNDIVDAAVRFFYDFKKNSK</sequence>
<accession>A0ABT4CS36</accession>
<evidence type="ECO:0000313" key="1">
    <source>
        <dbReference type="EMBL" id="MCY6371233.1"/>
    </source>
</evidence>
<comment type="caution">
    <text evidence="1">The sequence shown here is derived from an EMBL/GenBank/DDBJ whole genome shotgun (WGS) entry which is preliminary data.</text>
</comment>
<reference evidence="1" key="1">
    <citation type="submission" date="2022-12" db="EMBL/GenBank/DDBJ databases">
        <authorList>
            <person name="Wang J."/>
        </authorList>
    </citation>
    <scope>NUCLEOTIDE SEQUENCE</scope>
    <source>
        <strain evidence="1">HY-42-06</strain>
    </source>
</reference>
<dbReference type="EMBL" id="JAPQES010000004">
    <property type="protein sequence ID" value="MCY6371233.1"/>
    <property type="molecule type" value="Genomic_DNA"/>
</dbReference>
<proteinExistence type="predicted"/>
<dbReference type="RefSeq" id="WP_268050104.1">
    <property type="nucleotide sequence ID" value="NZ_JAPQES010000004.1"/>
</dbReference>
<dbReference type="Proteomes" id="UP001079657">
    <property type="component" value="Unassembled WGS sequence"/>
</dbReference>